<dbReference type="InterPro" id="IPR045336">
    <property type="entry name" value="MmgE_PrpD_N"/>
</dbReference>
<dbReference type="AlphaFoldDB" id="A0A256F993"/>
<dbReference type="Proteomes" id="UP000215590">
    <property type="component" value="Unassembled WGS sequence"/>
</dbReference>
<evidence type="ECO:0000256" key="1">
    <source>
        <dbReference type="ARBA" id="ARBA00006174"/>
    </source>
</evidence>
<protein>
    <submittedName>
        <fullName evidence="4">MmgE/PrpD family protein</fullName>
    </submittedName>
</protein>
<dbReference type="Pfam" id="PF03972">
    <property type="entry name" value="MmgE_PrpD_N"/>
    <property type="match status" value="1"/>
</dbReference>
<dbReference type="PANTHER" id="PTHR16943">
    <property type="entry name" value="2-METHYLCITRATE DEHYDRATASE-RELATED"/>
    <property type="match status" value="1"/>
</dbReference>
<dbReference type="OrthoDB" id="9795089at2"/>
<evidence type="ECO:0000259" key="2">
    <source>
        <dbReference type="Pfam" id="PF03972"/>
    </source>
</evidence>
<name>A0A256F993_9HYPH</name>
<reference evidence="4 5" key="1">
    <citation type="submission" date="2017-07" db="EMBL/GenBank/DDBJ databases">
        <title>Phylogenetic study on the rhizospheric bacterium Ochrobactrum sp. A44.</title>
        <authorList>
            <person name="Krzyzanowska D.M."/>
            <person name="Ossowicki A."/>
            <person name="Rajewska M."/>
            <person name="Maciag T."/>
            <person name="Kaczynski Z."/>
            <person name="Czerwicka M."/>
            <person name="Jafra S."/>
        </authorList>
    </citation>
    <scope>NUCLEOTIDE SEQUENCE [LARGE SCALE GENOMIC DNA]</scope>
    <source>
        <strain evidence="4 5">DSM 7216</strain>
    </source>
</reference>
<dbReference type="InterPro" id="IPR036148">
    <property type="entry name" value="MmgE/PrpD_sf"/>
</dbReference>
<dbReference type="Gene3D" id="3.30.1330.120">
    <property type="entry name" value="2-methylcitrate dehydratase PrpD"/>
    <property type="match status" value="1"/>
</dbReference>
<dbReference type="GO" id="GO:0016829">
    <property type="term" value="F:lyase activity"/>
    <property type="evidence" value="ECO:0007669"/>
    <property type="project" value="InterPro"/>
</dbReference>
<comment type="similarity">
    <text evidence="1">Belongs to the PrpD family.</text>
</comment>
<dbReference type="InterPro" id="IPR042188">
    <property type="entry name" value="MmgE/PrpD_sf_2"/>
</dbReference>
<dbReference type="InterPro" id="IPR005656">
    <property type="entry name" value="MmgE_PrpD"/>
</dbReference>
<accession>A0A256F993</accession>
<dbReference type="Gene3D" id="1.10.4100.10">
    <property type="entry name" value="2-methylcitrate dehydratase PrpD"/>
    <property type="match status" value="1"/>
</dbReference>
<dbReference type="EMBL" id="NNRJ01000061">
    <property type="protein sequence ID" value="OYR11447.1"/>
    <property type="molecule type" value="Genomic_DNA"/>
</dbReference>
<dbReference type="PANTHER" id="PTHR16943:SF8">
    <property type="entry name" value="2-METHYLCITRATE DEHYDRATASE"/>
    <property type="match status" value="1"/>
</dbReference>
<feature type="domain" description="MmgE/PrpD N-terminal" evidence="2">
    <location>
        <begin position="16"/>
        <end position="256"/>
    </location>
</feature>
<keyword evidence="5" id="KW-1185">Reference proteome</keyword>
<dbReference type="SUPFAM" id="SSF103378">
    <property type="entry name" value="2-methylcitrate dehydratase PrpD"/>
    <property type="match status" value="1"/>
</dbReference>
<proteinExistence type="inferred from homology"/>
<feature type="domain" description="MmgE/PrpD C-terminal" evidence="3">
    <location>
        <begin position="277"/>
        <end position="424"/>
    </location>
</feature>
<gene>
    <name evidence="4" type="ORF">CEV31_3785</name>
</gene>
<organism evidence="4 5">
    <name type="scientific">Brucella thiophenivorans</name>
    <dbReference type="NCBI Taxonomy" id="571255"/>
    <lineage>
        <taxon>Bacteria</taxon>
        <taxon>Pseudomonadati</taxon>
        <taxon>Pseudomonadota</taxon>
        <taxon>Alphaproteobacteria</taxon>
        <taxon>Hyphomicrobiales</taxon>
        <taxon>Brucellaceae</taxon>
        <taxon>Brucella/Ochrobactrum group</taxon>
        <taxon>Brucella</taxon>
    </lineage>
</organism>
<sequence>MAKLLASDMAGLSTFIAEFVHASPQLPEAVRAAGRRSLLNMVGTAIGGSNEATIEKLVAMLPAFSGPATTTIIGRSERADMLWAAYINAASANIFDYDDTHVPTVIHPSAPVAPAVLALAETMVLEGRPVSGQALIEAFVLGAEITCRLGNALHPVHYARGWHITSTCGTFGAALAAGRLLKLTPSQLVDALGHALAQASGSVETLGTMSKSLSVGQAARAGLMSALLAANGYTGPQAPIEGSRGFLALHAEAPDVSALTEGLGERWEILKNTFKPYPCGVVLNPVIEACLALQAEASFVADDIASITLTGHPLLRQRTDRPDVATGRLSQVSAQHAVAVSLLWGRADREAFSDQAVIDPHIRALGSKLSFLDDHSFTFEAAEVCLTLQDGRRLLRRVDAAKGGLIYPMTDADLATKFRAQVRWRSIELKSDALIASLETIEDAVDGTAFLAMTRDNRNS</sequence>
<dbReference type="InterPro" id="IPR045337">
    <property type="entry name" value="MmgE_PrpD_C"/>
</dbReference>
<evidence type="ECO:0000313" key="5">
    <source>
        <dbReference type="Proteomes" id="UP000215590"/>
    </source>
</evidence>
<comment type="caution">
    <text evidence="4">The sequence shown here is derived from an EMBL/GenBank/DDBJ whole genome shotgun (WGS) entry which is preliminary data.</text>
</comment>
<dbReference type="RefSeq" id="WP_094509445.1">
    <property type="nucleotide sequence ID" value="NZ_JBHEEK010000012.1"/>
</dbReference>
<evidence type="ECO:0000313" key="4">
    <source>
        <dbReference type="EMBL" id="OYR11447.1"/>
    </source>
</evidence>
<evidence type="ECO:0000259" key="3">
    <source>
        <dbReference type="Pfam" id="PF19305"/>
    </source>
</evidence>
<dbReference type="Pfam" id="PF19305">
    <property type="entry name" value="MmgE_PrpD_C"/>
    <property type="match status" value="1"/>
</dbReference>
<dbReference type="InterPro" id="IPR042183">
    <property type="entry name" value="MmgE/PrpD_sf_1"/>
</dbReference>